<evidence type="ECO:0000313" key="1">
    <source>
        <dbReference type="EnsemblPlants" id="AVESA.00010b.r2.5CG0882880.1.CDS"/>
    </source>
</evidence>
<dbReference type="Proteomes" id="UP001732700">
    <property type="component" value="Chromosome 5C"/>
</dbReference>
<dbReference type="EnsemblPlants" id="AVESA.00010b.r2.5CG0882880.1">
    <property type="protein sequence ID" value="AVESA.00010b.r2.5CG0882880.1.CDS"/>
    <property type="gene ID" value="AVESA.00010b.r2.5CG0882880"/>
</dbReference>
<sequence length="1388" mass="158178">MPPARGMAEMDLGAIALSWSIQDIMDDDLYKGQVETIPCNFTSLDHYLESYRAPLIEETRSDLCSRLDLIVEAPSSKILSMEETGKPGVYFMDVDFWDNWSVSSAGAPAVRNGGILILSSMKPEAAEDFNRYGVTYHFAIVTDVCTDDDDDDECQKRLKIKDDALKKQFNVTAAALKRCIMNLWIHLPGTCFSHDTISNISALFNMLKTFDTLLCDVDIISKSLKRDLSDLSTERSVCLQPVSFIGKELDGTGSTCLKLLKDLQHSLNLPIGVDKNWVQRYCMRNAMLFFCTTSSSYRLDNMEIEPLDVLIVDEAAQVRECELVIPLRLHWLKHLVLLGDDCQLSAMVKSQICNEAGFGISLFERLVMLNIEKHLLNVQYRLNPSISSFPISHFYESKILDGPNVLSPSYNKEYTSLPFGSYAFVSVTDGKEDKEGTESSRTNMAEVAVVLHLIQTIFQSWRVSGQALSISVISPYSCQVDVIKDRLGNKYDTCNGFHVGVKSIDGIQGEEDNIIIISTVRSNGRGDLGFLADNRRTNVALTRARHCLWIVGNASTLYKSGTLWKNLVDDALKRKCIFNASNDATMCKLILHIKQEIGELDDLLNADSAVFSNTRWKVVLSDGFRKSFIKLKSPQLKREVLQKLIKLGSGWRTTVKNFDMSDIFQLAKVYKIRDCYLIWNIDLEKKERRRVQTDGKLEVPMIWDVEHDIIRYKDRTVDAQEDHDLMDTSCLLENLKVSESFLLMKFYSLSSGVAKHLLTAADGSEIDVPFELTDEEEVIIRFPHTSFTLGRSGTGKTTVLTMKLLQREQMSMNASPRLNLDEVGLHGAYNENIMTEKDTSKEESFIKQVFITVSPKLCSAIKNQICTLKRFVNGDSPDQASTHHMHDIIDDMEQFAEIPNNFSDIPREHYPLVITYRKFLMMLDGTCQTSFFDIFYGELKSNTERGYWKSRALQTFIELKEVTYEKFSAAYWPHFNAKLTKKLDASTVFTEIISHIKGGYQACRSITGKLERLDYVMLSDKRFSSLNSEKRERIYDIFLDYESMKCTAGEFDLSDFVNSLHKSLVSEGYNGDMVDCFYVDEVQDLTMAQIALLKYVCKNFEEGFHFAGDTAQTIARGIDFRFEDIRSLFYTTFLSGNEACNRGNKHGKQGHLCDMFQLAQNFRTHCGILRMAQSIIDLLYFFFPSSVDKLNPETGLVYGEPPVLLETGNDKNAIVNIFGENKSTHGSLHGFGAEQVIVVRDDATKKQIVDVVGKQALVLTIVECKGLEFQDVLLYNLFSSSPLRNRWRVVYDYMKNKDILSSPEENSHPDFDRSKHYLLCSELKQLYVAITRTRQRLWIRENTDDYCQPMFDYWKKLCLVEVRLLDSSFIESMKTGSGADDWRRRVIQ</sequence>
<organism evidence="1 2">
    <name type="scientific">Avena sativa</name>
    <name type="common">Oat</name>
    <dbReference type="NCBI Taxonomy" id="4498"/>
    <lineage>
        <taxon>Eukaryota</taxon>
        <taxon>Viridiplantae</taxon>
        <taxon>Streptophyta</taxon>
        <taxon>Embryophyta</taxon>
        <taxon>Tracheophyta</taxon>
        <taxon>Spermatophyta</taxon>
        <taxon>Magnoliopsida</taxon>
        <taxon>Liliopsida</taxon>
        <taxon>Poales</taxon>
        <taxon>Poaceae</taxon>
        <taxon>BOP clade</taxon>
        <taxon>Pooideae</taxon>
        <taxon>Poodae</taxon>
        <taxon>Poeae</taxon>
        <taxon>Poeae Chloroplast Group 1 (Aveneae type)</taxon>
        <taxon>Aveninae</taxon>
        <taxon>Avena</taxon>
    </lineage>
</organism>
<reference evidence="1" key="2">
    <citation type="submission" date="2025-09" db="UniProtKB">
        <authorList>
            <consortium name="EnsemblPlants"/>
        </authorList>
    </citation>
    <scope>IDENTIFICATION</scope>
</reference>
<proteinExistence type="predicted"/>
<reference evidence="1" key="1">
    <citation type="submission" date="2021-05" db="EMBL/GenBank/DDBJ databases">
        <authorList>
            <person name="Scholz U."/>
            <person name="Mascher M."/>
            <person name="Fiebig A."/>
        </authorList>
    </citation>
    <scope>NUCLEOTIDE SEQUENCE [LARGE SCALE GENOMIC DNA]</scope>
</reference>
<keyword evidence="2" id="KW-1185">Reference proteome</keyword>
<name>A0ACD5XV05_AVESA</name>
<accession>A0ACD5XV05</accession>
<evidence type="ECO:0000313" key="2">
    <source>
        <dbReference type="Proteomes" id="UP001732700"/>
    </source>
</evidence>
<protein>
    <submittedName>
        <fullName evidence="1">Uncharacterized protein</fullName>
    </submittedName>
</protein>